<dbReference type="Pfam" id="PF00168">
    <property type="entry name" value="C2"/>
    <property type="match status" value="1"/>
</dbReference>
<dbReference type="STRING" id="5643.A0A060SRS4"/>
<protein>
    <recommendedName>
        <fullName evidence="4">C2 domain-containing protein</fullName>
    </recommendedName>
</protein>
<gene>
    <name evidence="5" type="ORF">BN946_scf184988.g16</name>
</gene>
<dbReference type="PROSITE" id="PS50004">
    <property type="entry name" value="C2"/>
    <property type="match status" value="1"/>
</dbReference>
<dbReference type="SUPFAM" id="SSF49562">
    <property type="entry name" value="C2 domain (Calcium/lipid-binding domain, CaLB)"/>
    <property type="match status" value="1"/>
</dbReference>
<comment type="caution">
    <text evidence="5">The sequence shown here is derived from an EMBL/GenBank/DDBJ whole genome shotgun (WGS) entry which is preliminary data.</text>
</comment>
<dbReference type="CDD" id="cd08681">
    <property type="entry name" value="C2_fungal_Inn1p-like"/>
    <property type="match status" value="1"/>
</dbReference>
<reference evidence="5" key="1">
    <citation type="submission" date="2014-01" db="EMBL/GenBank/DDBJ databases">
        <title>The genome of the white-rot fungus Pycnoporus cinnabarinus: a basidiomycete model with a versatile arsenal for lignocellulosic biomass breakdown.</title>
        <authorList>
            <person name="Levasseur A."/>
            <person name="Lomascolo A."/>
            <person name="Ruiz-Duenas F.J."/>
            <person name="Uzan E."/>
            <person name="Piumi F."/>
            <person name="Kues U."/>
            <person name="Ram A.F.J."/>
            <person name="Murat C."/>
            <person name="Haon M."/>
            <person name="Benoit I."/>
            <person name="Arfi Y."/>
            <person name="Chevret D."/>
            <person name="Drula E."/>
            <person name="Kwon M.J."/>
            <person name="Gouret P."/>
            <person name="Lesage-Meessen L."/>
            <person name="Lombard V."/>
            <person name="Mariette J."/>
            <person name="Noirot C."/>
            <person name="Park J."/>
            <person name="Patyshakuliyeva A."/>
            <person name="Wieneger R.A.B."/>
            <person name="Wosten H.A.B."/>
            <person name="Martin F."/>
            <person name="Coutinho P.M."/>
            <person name="de Vries R."/>
            <person name="Martinez A.T."/>
            <person name="Klopp C."/>
            <person name="Pontarotti P."/>
            <person name="Henrissat B."/>
            <person name="Record E."/>
        </authorList>
    </citation>
    <scope>NUCLEOTIDE SEQUENCE [LARGE SCALE GENOMIC DNA]</scope>
    <source>
        <strain evidence="5">BRFM137</strain>
    </source>
</reference>
<evidence type="ECO:0000256" key="3">
    <source>
        <dbReference type="SAM" id="MobiDB-lite"/>
    </source>
</evidence>
<dbReference type="AlphaFoldDB" id="A0A060SRS4"/>
<feature type="compositionally biased region" description="Low complexity" evidence="3">
    <location>
        <begin position="173"/>
        <end position="185"/>
    </location>
</feature>
<dbReference type="OrthoDB" id="270970at2759"/>
<evidence type="ECO:0000313" key="5">
    <source>
        <dbReference type="EMBL" id="CDO74909.1"/>
    </source>
</evidence>
<dbReference type="InterPro" id="IPR037791">
    <property type="entry name" value="C2_fungal_Inn1"/>
</dbReference>
<evidence type="ECO:0000256" key="2">
    <source>
        <dbReference type="ARBA" id="ARBA00022837"/>
    </source>
</evidence>
<dbReference type="GO" id="GO:0046872">
    <property type="term" value="F:metal ion binding"/>
    <property type="evidence" value="ECO:0007669"/>
    <property type="project" value="UniProtKB-KW"/>
</dbReference>
<dbReference type="OMA" id="GYQPNTQ"/>
<name>A0A060SRS4_PYCCI</name>
<feature type="region of interest" description="Disordered" evidence="3">
    <location>
        <begin position="173"/>
        <end position="232"/>
    </location>
</feature>
<evidence type="ECO:0000313" key="6">
    <source>
        <dbReference type="Proteomes" id="UP000029665"/>
    </source>
</evidence>
<keyword evidence="1" id="KW-0479">Metal-binding</keyword>
<dbReference type="Proteomes" id="UP000029665">
    <property type="component" value="Unassembled WGS sequence"/>
</dbReference>
<organism evidence="5 6">
    <name type="scientific">Pycnoporus cinnabarinus</name>
    <name type="common">Cinnabar-red polypore</name>
    <name type="synonym">Trametes cinnabarina</name>
    <dbReference type="NCBI Taxonomy" id="5643"/>
    <lineage>
        <taxon>Eukaryota</taxon>
        <taxon>Fungi</taxon>
        <taxon>Dikarya</taxon>
        <taxon>Basidiomycota</taxon>
        <taxon>Agaricomycotina</taxon>
        <taxon>Agaricomycetes</taxon>
        <taxon>Polyporales</taxon>
        <taxon>Polyporaceae</taxon>
        <taxon>Trametes</taxon>
    </lineage>
</organism>
<feature type="domain" description="C2" evidence="4">
    <location>
        <begin position="1"/>
        <end position="113"/>
    </location>
</feature>
<dbReference type="InterPro" id="IPR035892">
    <property type="entry name" value="C2_domain_sf"/>
</dbReference>
<evidence type="ECO:0000259" key="4">
    <source>
        <dbReference type="PROSITE" id="PS50004"/>
    </source>
</evidence>
<keyword evidence="6" id="KW-1185">Reference proteome</keyword>
<feature type="compositionally biased region" description="Pro residues" evidence="3">
    <location>
        <begin position="267"/>
        <end position="289"/>
    </location>
</feature>
<dbReference type="SMART" id="SM00239">
    <property type="entry name" value="C2"/>
    <property type="match status" value="1"/>
</dbReference>
<feature type="region of interest" description="Disordered" evidence="3">
    <location>
        <begin position="245"/>
        <end position="504"/>
    </location>
</feature>
<sequence length="561" mass="61655">MGSNDPNEEIGTLVVVVLKARNLRDKHRLYKQDAFAQATLNKVTKRTQVDVRGGQHPVWDEELRFPILKRVSDETRKLEVSCWSKEPRTDECVGKGEVDITETLKTGEFDDWVPLKLEDGTYRGELYLEMTYYAKTPPLQRRASKWKPAERLARPSAAYAYPDNGLSLPAAATAQATHTPSSPTSVPGSLPVGPQPGITSGNRPSAGHHFHPQVPHRSPIRGSDALPPLPEEPIVAPVSIPAILRPGAGPSRTSPGTSPRADELLLPPDPPLNTSAPPPPPRDPSPPIQLPFESVPPYLRPGGGHTPIPEPHIPGTQGHPPPLQNYTPVSQPYVLPSHSYTAPYPYSSPPRQTLPLQPHGSPPRQYAPPPQPPYIPPAPLYPPYAYAPPAPPVPEDPSVDELPDPYLQARYSTPLPLPYEPHGGRTTASLYQPPPSPIHPDVQTSSPGLAPLRTTSPPPPPKDRYTSPPPPPKDMHTSPASPARRPVLAQPYAHGPTKEDEERDRLLALQLEKEEEERQRQLREQEERDQELARQLDLELNLERENAAAREAEGDRVPGAW</sequence>
<feature type="compositionally biased region" description="Pro residues" evidence="3">
    <location>
        <begin position="365"/>
        <end position="395"/>
    </location>
</feature>
<accession>A0A060SRS4</accession>
<dbReference type="PANTHER" id="PTHR46502:SF2">
    <property type="entry name" value="16 KDA PHLOEM PROTEIN 2"/>
    <property type="match status" value="1"/>
</dbReference>
<dbReference type="HOGENOM" id="CLU_515908_0_0_1"/>
<dbReference type="PANTHER" id="PTHR46502">
    <property type="entry name" value="C2 DOMAIN-CONTAINING"/>
    <property type="match status" value="1"/>
</dbReference>
<dbReference type="EMBL" id="CCBP010000225">
    <property type="protein sequence ID" value="CDO74909.1"/>
    <property type="molecule type" value="Genomic_DNA"/>
</dbReference>
<proteinExistence type="predicted"/>
<dbReference type="InterPro" id="IPR000008">
    <property type="entry name" value="C2_dom"/>
</dbReference>
<dbReference type="Gene3D" id="2.60.40.150">
    <property type="entry name" value="C2 domain"/>
    <property type="match status" value="1"/>
</dbReference>
<keyword evidence="2" id="KW-0106">Calcium</keyword>
<dbReference type="CDD" id="cd22249">
    <property type="entry name" value="UDM1_RNF168_RNF169-like"/>
    <property type="match status" value="1"/>
</dbReference>
<evidence type="ECO:0000256" key="1">
    <source>
        <dbReference type="ARBA" id="ARBA00022723"/>
    </source>
</evidence>
<feature type="compositionally biased region" description="Low complexity" evidence="3">
    <location>
        <begin position="336"/>
        <end position="345"/>
    </location>
</feature>